<keyword evidence="2" id="KW-0449">Lipoprotein</keyword>
<evidence type="ECO:0000313" key="2">
    <source>
        <dbReference type="EMBL" id="ASJ27775.1"/>
    </source>
</evidence>
<reference evidence="2 3" key="1">
    <citation type="submission" date="2016-07" db="EMBL/GenBank/DDBJ databases">
        <title>Reassembled and rearranged: the organization and evolution of antigen-encoding plasmids in two relapsing fever Borrelia species.</title>
        <authorList>
            <person name="Barbour A.G."/>
            <person name="Dai Q."/>
            <person name="Miller S.C."/>
            <person name="Porcella S.F."/>
            <person name="Schwan T.G."/>
            <person name="Lopez J.E."/>
        </authorList>
    </citation>
    <scope>NUCLEOTIDE SEQUENCE [LARGE SCALE GENOMIC DNA]</scope>
    <source>
        <strain evidence="2 3">91E135</strain>
        <plasmid evidence="2 3">lpU43</plasmid>
    </source>
</reference>
<keyword evidence="3" id="KW-1185">Reference proteome</keyword>
<organism evidence="2 3">
    <name type="scientific">Borrelia turicatae (strain 91E135)</name>
    <dbReference type="NCBI Taxonomy" id="314724"/>
    <lineage>
        <taxon>Bacteria</taxon>
        <taxon>Pseudomonadati</taxon>
        <taxon>Spirochaetota</taxon>
        <taxon>Spirochaetia</taxon>
        <taxon>Spirochaetales</taxon>
        <taxon>Borreliaceae</taxon>
        <taxon>Borrelia</taxon>
    </lineage>
</organism>
<sequence length="230" mass="26153">MISQEGDMKRSILSVCMLTLLCLLSCDINALNELLDKAREKFLDESKDNKDLNHKQENQEDKEEQADIIDDLEVIPGMEVIPVDSLVSVNAEVSVILEPIYYSQVKREIKEEDLVPSTECEKEAEKAIKDIENAIGSSGFSSLIENAHNMRGKYGQMRTELQDLYVKIQDEKKLLGTDFKNNREKRKGLSRLEGQLKEEIFNVENIMSKIDIAIGEIESAKALFEQAQKL</sequence>
<protein>
    <submittedName>
        <fullName evidence="2">Lipoprotein</fullName>
    </submittedName>
</protein>
<dbReference type="Pfam" id="PF25672">
    <property type="entry name" value="BBH37"/>
    <property type="match status" value="1"/>
</dbReference>
<dbReference type="AlphaFoldDB" id="A0ABF7R0D1"/>
<dbReference type="InterPro" id="IPR057717">
    <property type="entry name" value="BBH37-like_helical"/>
</dbReference>
<dbReference type="Proteomes" id="UP000001205">
    <property type="component" value="Plasmid lpU43"/>
</dbReference>
<geneLocation type="plasmid" evidence="2 3">
    <name>lpU43</name>
</geneLocation>
<name>A0ABF7R0D1_BORT9</name>
<gene>
    <name evidence="2" type="ORF">BT0_U04</name>
</gene>
<accession>A0ABF7R0D1</accession>
<dbReference type="EMBL" id="CP019369">
    <property type="protein sequence ID" value="ASJ27775.1"/>
    <property type="molecule type" value="Genomic_DNA"/>
</dbReference>
<keyword evidence="2" id="KW-0614">Plasmid</keyword>
<evidence type="ECO:0000313" key="3">
    <source>
        <dbReference type="Proteomes" id="UP000001205"/>
    </source>
</evidence>
<dbReference type="InterPro" id="IPR058057">
    <property type="entry name" value="BBH37-like"/>
</dbReference>
<feature type="domain" description="BBH37-like helical" evidence="1">
    <location>
        <begin position="113"/>
        <end position="229"/>
    </location>
</feature>
<dbReference type="NCBIfam" id="NF033721">
    <property type="entry name" value="P12_lipo"/>
    <property type="match status" value="1"/>
</dbReference>
<dbReference type="KEGG" id="btu:BT0_U04"/>
<evidence type="ECO:0000259" key="1">
    <source>
        <dbReference type="Pfam" id="PF25672"/>
    </source>
</evidence>
<proteinExistence type="predicted"/>